<gene>
    <name evidence="1" type="ORF">DDW13_05545</name>
</gene>
<reference evidence="1 2" key="1">
    <citation type="journal article" date="2015" name="Appl. Environ. Microbiol.">
        <title>Nanoarchaeota, Their Sulfolobales Host, and Nanoarchaeota Virus Distribution across Yellowstone National Park Hot Springs.</title>
        <authorList>
            <person name="Munson-McGee J.H."/>
            <person name="Field E.K."/>
            <person name="Bateson M."/>
            <person name="Rooney C."/>
            <person name="Stepanauskas R."/>
            <person name="Young M.J."/>
        </authorList>
    </citation>
    <scope>NUCLEOTIDE SEQUENCE [LARGE SCALE GENOMIC DNA]</scope>
    <source>
        <strain evidence="1">SCGC AC-742_N10</strain>
    </source>
</reference>
<accession>A0A2T9X4M8</accession>
<dbReference type="AlphaFoldDB" id="A0A2T9X4M8"/>
<comment type="caution">
    <text evidence="1">The sequence shown here is derived from an EMBL/GenBank/DDBJ whole genome shotgun (WGS) entry which is preliminary data.</text>
</comment>
<name>A0A2T9X4M8_9CREN</name>
<dbReference type="EMBL" id="QEFD01000163">
    <property type="protein sequence ID" value="PVU75047.1"/>
    <property type="molecule type" value="Genomic_DNA"/>
</dbReference>
<organism evidence="1 2">
    <name type="scientific">Acidianus hospitalis</name>
    <dbReference type="NCBI Taxonomy" id="563177"/>
    <lineage>
        <taxon>Archaea</taxon>
        <taxon>Thermoproteota</taxon>
        <taxon>Thermoprotei</taxon>
        <taxon>Sulfolobales</taxon>
        <taxon>Sulfolobaceae</taxon>
        <taxon>Acidianus</taxon>
    </lineage>
</organism>
<proteinExistence type="predicted"/>
<sequence>MEEVDFQKIIENPSSIGIQMKVRKAITWSEKERIKSQIHLLTVKGSGNKIKFMPGSEGEFLIYDGNFLYVYYPQENSVIKFII</sequence>
<dbReference type="Proteomes" id="UP000245638">
    <property type="component" value="Unassembled WGS sequence"/>
</dbReference>
<evidence type="ECO:0000313" key="2">
    <source>
        <dbReference type="Proteomes" id="UP000245638"/>
    </source>
</evidence>
<protein>
    <submittedName>
        <fullName evidence="1">Uncharacterized protein</fullName>
    </submittedName>
</protein>
<evidence type="ECO:0000313" key="1">
    <source>
        <dbReference type="EMBL" id="PVU75047.1"/>
    </source>
</evidence>